<dbReference type="AlphaFoldDB" id="A0A183E6U7"/>
<dbReference type="InterPro" id="IPR013729">
    <property type="entry name" value="MBF1_N"/>
</dbReference>
<dbReference type="WBParaSite" id="GPUH_0001671001-mRNA-1">
    <property type="protein sequence ID" value="GPUH_0001671001-mRNA-1"/>
    <property type="gene ID" value="GPUH_0001671001"/>
</dbReference>
<dbReference type="InterPro" id="IPR010982">
    <property type="entry name" value="Lambda_DNA-bd_dom_sf"/>
</dbReference>
<evidence type="ECO:0000256" key="1">
    <source>
        <dbReference type="ARBA" id="ARBA00023015"/>
    </source>
</evidence>
<name>A0A183E6U7_9BILA</name>
<evidence type="ECO:0000313" key="7">
    <source>
        <dbReference type="Proteomes" id="UP000271098"/>
    </source>
</evidence>
<dbReference type="Gene3D" id="1.10.260.40">
    <property type="entry name" value="lambda repressor-like DNA-binding domains"/>
    <property type="match status" value="1"/>
</dbReference>
<dbReference type="PROSITE" id="PS50943">
    <property type="entry name" value="HTH_CROC1"/>
    <property type="match status" value="1"/>
</dbReference>
<dbReference type="CDD" id="cd00093">
    <property type="entry name" value="HTH_XRE"/>
    <property type="match status" value="1"/>
</dbReference>
<gene>
    <name evidence="6" type="ORF">GPUH_LOCUS16688</name>
</gene>
<proteinExistence type="predicted"/>
<dbReference type="GO" id="GO:0003677">
    <property type="term" value="F:DNA binding"/>
    <property type="evidence" value="ECO:0007669"/>
    <property type="project" value="UniProtKB-KW"/>
</dbReference>
<evidence type="ECO:0000256" key="3">
    <source>
        <dbReference type="ARBA" id="ARBA00023163"/>
    </source>
</evidence>
<dbReference type="Pfam" id="PF01381">
    <property type="entry name" value="HTH_3"/>
    <property type="match status" value="1"/>
</dbReference>
<keyword evidence="2" id="KW-0238">DNA-binding</keyword>
<evidence type="ECO:0000256" key="2">
    <source>
        <dbReference type="ARBA" id="ARBA00023125"/>
    </source>
</evidence>
<feature type="domain" description="HTH cro/C1-type" evidence="5">
    <location>
        <begin position="88"/>
        <end position="142"/>
    </location>
</feature>
<dbReference type="GO" id="GO:0005634">
    <property type="term" value="C:nucleus"/>
    <property type="evidence" value="ECO:0007669"/>
    <property type="project" value="TreeGrafter"/>
</dbReference>
<feature type="region of interest" description="Disordered" evidence="4">
    <location>
        <begin position="47"/>
        <end position="74"/>
    </location>
</feature>
<dbReference type="Proteomes" id="UP000271098">
    <property type="component" value="Unassembled WGS sequence"/>
</dbReference>
<accession>A0A183E6U7</accession>
<dbReference type="PANTHER" id="PTHR10245:SF15">
    <property type="entry name" value="ENDOTHELIAL DIFFERENTIATION-RELATED FACTOR 1"/>
    <property type="match status" value="1"/>
</dbReference>
<reference evidence="8" key="1">
    <citation type="submission" date="2016-06" db="UniProtKB">
        <authorList>
            <consortium name="WormBaseParasite"/>
        </authorList>
    </citation>
    <scope>IDENTIFICATION</scope>
</reference>
<sequence length="160" mass="17657">MSKMGAIKSDTDVDTVTVLHRRGPIQKKLHTPAELSDAQRRGVPIETSKKATAGANKQHQAIKNPARLDEETEELHHERVSLTLGKVMQQARQAKEWTQKELATRINEKPQVVAEYENGKAVPNQQILAKMERALGVKLRGKDMGQPLAVNAAGGAKKKK</sequence>
<evidence type="ECO:0000259" key="5">
    <source>
        <dbReference type="PROSITE" id="PS50943"/>
    </source>
</evidence>
<organism evidence="8">
    <name type="scientific">Gongylonema pulchrum</name>
    <dbReference type="NCBI Taxonomy" id="637853"/>
    <lineage>
        <taxon>Eukaryota</taxon>
        <taxon>Metazoa</taxon>
        <taxon>Ecdysozoa</taxon>
        <taxon>Nematoda</taxon>
        <taxon>Chromadorea</taxon>
        <taxon>Rhabditida</taxon>
        <taxon>Spirurina</taxon>
        <taxon>Spiruromorpha</taxon>
        <taxon>Spiruroidea</taxon>
        <taxon>Gongylonematidae</taxon>
        <taxon>Gongylonema</taxon>
    </lineage>
</organism>
<dbReference type="FunFam" id="1.10.260.40:FF:000015">
    <property type="entry name" value="Endothelial differentiation-related factor 1"/>
    <property type="match status" value="1"/>
</dbReference>
<evidence type="ECO:0000313" key="8">
    <source>
        <dbReference type="WBParaSite" id="GPUH_0001671001-mRNA-1"/>
    </source>
</evidence>
<keyword evidence="1" id="KW-0805">Transcription regulation</keyword>
<dbReference type="OrthoDB" id="10253401at2759"/>
<keyword evidence="7" id="KW-1185">Reference proteome</keyword>
<protein>
    <submittedName>
        <fullName evidence="8">HTH cro/C1-type domain-containing protein</fullName>
    </submittedName>
</protein>
<dbReference type="Pfam" id="PF08523">
    <property type="entry name" value="MBF1"/>
    <property type="match status" value="1"/>
</dbReference>
<dbReference type="PANTHER" id="PTHR10245">
    <property type="entry name" value="ENDOTHELIAL DIFFERENTIATION-RELATED FACTOR 1 MULTIPROTEIN BRIDGING FACTOR 1"/>
    <property type="match status" value="1"/>
</dbReference>
<evidence type="ECO:0000313" key="6">
    <source>
        <dbReference type="EMBL" id="VDN28360.1"/>
    </source>
</evidence>
<keyword evidence="3" id="KW-0804">Transcription</keyword>
<dbReference type="EMBL" id="UYRT01084105">
    <property type="protein sequence ID" value="VDN28360.1"/>
    <property type="molecule type" value="Genomic_DNA"/>
</dbReference>
<reference evidence="6 7" key="2">
    <citation type="submission" date="2018-11" db="EMBL/GenBank/DDBJ databases">
        <authorList>
            <consortium name="Pathogen Informatics"/>
        </authorList>
    </citation>
    <scope>NUCLEOTIDE SEQUENCE [LARGE SCALE GENOMIC DNA]</scope>
</reference>
<evidence type="ECO:0000256" key="4">
    <source>
        <dbReference type="SAM" id="MobiDB-lite"/>
    </source>
</evidence>
<feature type="region of interest" description="Disordered" evidence="4">
    <location>
        <begin position="23"/>
        <end position="42"/>
    </location>
</feature>
<dbReference type="SMART" id="SM00530">
    <property type="entry name" value="HTH_XRE"/>
    <property type="match status" value="1"/>
</dbReference>
<dbReference type="InterPro" id="IPR001387">
    <property type="entry name" value="Cro/C1-type_HTH"/>
</dbReference>
<dbReference type="SUPFAM" id="SSF47413">
    <property type="entry name" value="lambda repressor-like DNA-binding domains"/>
    <property type="match status" value="1"/>
</dbReference>